<name>A0A8X6TS85_NEPPI</name>
<evidence type="ECO:0000313" key="2">
    <source>
        <dbReference type="Proteomes" id="UP000887013"/>
    </source>
</evidence>
<dbReference type="OrthoDB" id="6435795at2759"/>
<protein>
    <submittedName>
        <fullName evidence="1">Uncharacterized protein</fullName>
    </submittedName>
</protein>
<dbReference type="PANTHER" id="PTHR45786">
    <property type="entry name" value="DNA BINDING PROTEIN-LIKE"/>
    <property type="match status" value="1"/>
</dbReference>
<reference evidence="1" key="1">
    <citation type="submission" date="2020-08" db="EMBL/GenBank/DDBJ databases">
        <title>Multicomponent nature underlies the extraordinary mechanical properties of spider dragline silk.</title>
        <authorList>
            <person name="Kono N."/>
            <person name="Nakamura H."/>
            <person name="Mori M."/>
            <person name="Yoshida Y."/>
            <person name="Ohtoshi R."/>
            <person name="Malay A.D."/>
            <person name="Moran D.A.P."/>
            <person name="Tomita M."/>
            <person name="Numata K."/>
            <person name="Arakawa K."/>
        </authorList>
    </citation>
    <scope>NUCLEOTIDE SEQUENCE</scope>
</reference>
<comment type="caution">
    <text evidence="1">The sequence shown here is derived from an EMBL/GenBank/DDBJ whole genome shotgun (WGS) entry which is preliminary data.</text>
</comment>
<accession>A0A8X6TS85</accession>
<dbReference type="Proteomes" id="UP000887013">
    <property type="component" value="Unassembled WGS sequence"/>
</dbReference>
<gene>
    <name evidence="1" type="primary">g.30245</name>
    <name evidence="1" type="ORF">NPIL_195291</name>
</gene>
<dbReference type="EMBL" id="BMAW01015659">
    <property type="protein sequence ID" value="GFT45014.1"/>
    <property type="molecule type" value="Genomic_DNA"/>
</dbReference>
<keyword evidence="2" id="KW-1185">Reference proteome</keyword>
<organism evidence="1 2">
    <name type="scientific">Nephila pilipes</name>
    <name type="common">Giant wood spider</name>
    <name type="synonym">Nephila maculata</name>
    <dbReference type="NCBI Taxonomy" id="299642"/>
    <lineage>
        <taxon>Eukaryota</taxon>
        <taxon>Metazoa</taxon>
        <taxon>Ecdysozoa</taxon>
        <taxon>Arthropoda</taxon>
        <taxon>Chelicerata</taxon>
        <taxon>Arachnida</taxon>
        <taxon>Araneae</taxon>
        <taxon>Araneomorphae</taxon>
        <taxon>Entelegynae</taxon>
        <taxon>Araneoidea</taxon>
        <taxon>Nephilidae</taxon>
        <taxon>Nephila</taxon>
    </lineage>
</organism>
<sequence>MSRELKNDNYQIVIKDDKVPFGEHVGRFNAPTVNKVAVIMVGDPINNRAIKITLSVRISDLHRSYGALQYPLIFCQGQDEYHLNIKQCDSSAGNKTDKKVNSLNYYAH</sequence>
<dbReference type="PANTHER" id="PTHR45786:SF74">
    <property type="entry name" value="ATP-DEPENDENT DNA HELICASE"/>
    <property type="match status" value="1"/>
</dbReference>
<proteinExistence type="predicted"/>
<evidence type="ECO:0000313" key="1">
    <source>
        <dbReference type="EMBL" id="GFT45014.1"/>
    </source>
</evidence>
<dbReference type="AlphaFoldDB" id="A0A8X6TS85"/>